<keyword evidence="2" id="KW-1185">Reference proteome</keyword>
<dbReference type="EMBL" id="RBKU01000001">
    <property type="protein sequence ID" value="RKR85294.1"/>
    <property type="molecule type" value="Genomic_DNA"/>
</dbReference>
<dbReference type="RefSeq" id="WP_121201356.1">
    <property type="nucleotide sequence ID" value="NZ_RBKU01000001.1"/>
</dbReference>
<gene>
    <name evidence="1" type="ORF">BDD43_5558</name>
</gene>
<organism evidence="1 2">
    <name type="scientific">Mucilaginibacter gracilis</name>
    <dbReference type="NCBI Taxonomy" id="423350"/>
    <lineage>
        <taxon>Bacteria</taxon>
        <taxon>Pseudomonadati</taxon>
        <taxon>Bacteroidota</taxon>
        <taxon>Sphingobacteriia</taxon>
        <taxon>Sphingobacteriales</taxon>
        <taxon>Sphingobacteriaceae</taxon>
        <taxon>Mucilaginibacter</taxon>
    </lineage>
</organism>
<evidence type="ECO:0000313" key="1">
    <source>
        <dbReference type="EMBL" id="RKR85294.1"/>
    </source>
</evidence>
<protein>
    <submittedName>
        <fullName evidence="1">Uncharacterized protein</fullName>
    </submittedName>
</protein>
<reference evidence="1 2" key="1">
    <citation type="submission" date="2018-10" db="EMBL/GenBank/DDBJ databases">
        <title>Genomic Encyclopedia of Archaeal and Bacterial Type Strains, Phase II (KMG-II): from individual species to whole genera.</title>
        <authorList>
            <person name="Goeker M."/>
        </authorList>
    </citation>
    <scope>NUCLEOTIDE SEQUENCE [LARGE SCALE GENOMIC DNA]</scope>
    <source>
        <strain evidence="1 2">DSM 18602</strain>
    </source>
</reference>
<sequence length="157" mass="18478">MKIFLFLLVLKTSILFNPFDYKYEENKFNKTLVLNGLKGKLIKKKINDSERFQGRYLGRMKTKSGQEYDVISFSYLFNLKNSPTAESHIFFYDKQHLYVGSYHLNSTDELPQRIIQNKLYFEIPGCKNKIIIDFSKGINPAINLGCGNENNYYEFQK</sequence>
<proteinExistence type="predicted"/>
<name>A0A495JA73_9SPHI</name>
<evidence type="ECO:0000313" key="2">
    <source>
        <dbReference type="Proteomes" id="UP000268007"/>
    </source>
</evidence>
<dbReference type="Proteomes" id="UP000268007">
    <property type="component" value="Unassembled WGS sequence"/>
</dbReference>
<dbReference type="OrthoDB" id="676503at2"/>
<accession>A0A495JA73</accession>
<dbReference type="AlphaFoldDB" id="A0A495JA73"/>
<comment type="caution">
    <text evidence="1">The sequence shown here is derived from an EMBL/GenBank/DDBJ whole genome shotgun (WGS) entry which is preliminary data.</text>
</comment>